<evidence type="ECO:0000256" key="5">
    <source>
        <dbReference type="ARBA" id="ARBA00022989"/>
    </source>
</evidence>
<keyword evidence="3 8" id="KW-0812">Transmembrane</keyword>
<evidence type="ECO:0000256" key="8">
    <source>
        <dbReference type="SAM" id="Phobius"/>
    </source>
</evidence>
<evidence type="ECO:0000313" key="11">
    <source>
        <dbReference type="Proteomes" id="UP000569329"/>
    </source>
</evidence>
<proteinExistence type="predicted"/>
<comment type="caution">
    <text evidence="10">The sequence shown here is derived from an EMBL/GenBank/DDBJ whole genome shotgun (WGS) entry which is preliminary data.</text>
</comment>
<evidence type="ECO:0000256" key="2">
    <source>
        <dbReference type="ARBA" id="ARBA00022475"/>
    </source>
</evidence>
<organism evidence="10 11">
    <name type="scientific">Halosaccharopolyspora lacisalsi</name>
    <dbReference type="NCBI Taxonomy" id="1000566"/>
    <lineage>
        <taxon>Bacteria</taxon>
        <taxon>Bacillati</taxon>
        <taxon>Actinomycetota</taxon>
        <taxon>Actinomycetes</taxon>
        <taxon>Pseudonocardiales</taxon>
        <taxon>Pseudonocardiaceae</taxon>
        <taxon>Halosaccharopolyspora</taxon>
    </lineage>
</organism>
<feature type="transmembrane region" description="Helical" evidence="8">
    <location>
        <begin position="62"/>
        <end position="79"/>
    </location>
</feature>
<evidence type="ECO:0000313" key="10">
    <source>
        <dbReference type="EMBL" id="MBA8825316.1"/>
    </source>
</evidence>
<feature type="transmembrane region" description="Helical" evidence="8">
    <location>
        <begin position="36"/>
        <end position="56"/>
    </location>
</feature>
<feature type="transmembrane region" description="Helical" evidence="8">
    <location>
        <begin position="141"/>
        <end position="159"/>
    </location>
</feature>
<comment type="subcellular location">
    <subcellularLocation>
        <location evidence="1">Cell membrane</location>
    </subcellularLocation>
</comment>
<evidence type="ECO:0000256" key="4">
    <source>
        <dbReference type="ARBA" id="ARBA00022741"/>
    </source>
</evidence>
<dbReference type="Pfam" id="PF18967">
    <property type="entry name" value="PycTM"/>
    <property type="match status" value="1"/>
</dbReference>
<dbReference type="GO" id="GO:0005886">
    <property type="term" value="C:plasma membrane"/>
    <property type="evidence" value="ECO:0007669"/>
    <property type="project" value="UniProtKB-SubCell"/>
</dbReference>
<keyword evidence="7 8" id="KW-0472">Membrane</keyword>
<protein>
    <recommendedName>
        <fullName evidence="9">Pycsar effector protein domain-containing protein</fullName>
    </recommendedName>
</protein>
<dbReference type="RefSeq" id="WP_182544518.1">
    <property type="nucleotide sequence ID" value="NZ_JACGWZ010000003.1"/>
</dbReference>
<dbReference type="GO" id="GO:0000166">
    <property type="term" value="F:nucleotide binding"/>
    <property type="evidence" value="ECO:0007669"/>
    <property type="project" value="UniProtKB-KW"/>
</dbReference>
<dbReference type="InterPro" id="IPR043760">
    <property type="entry name" value="PycTM_dom"/>
</dbReference>
<accession>A0A839DYM6</accession>
<keyword evidence="5 8" id="KW-1133">Transmembrane helix</keyword>
<keyword evidence="11" id="KW-1185">Reference proteome</keyword>
<keyword evidence="6" id="KW-0051">Antiviral defense</keyword>
<dbReference type="AlphaFoldDB" id="A0A839DYM6"/>
<keyword evidence="2" id="KW-1003">Cell membrane</keyword>
<evidence type="ECO:0000256" key="7">
    <source>
        <dbReference type="ARBA" id="ARBA00023136"/>
    </source>
</evidence>
<dbReference type="GO" id="GO:0051607">
    <property type="term" value="P:defense response to virus"/>
    <property type="evidence" value="ECO:0007669"/>
    <property type="project" value="UniProtKB-KW"/>
</dbReference>
<gene>
    <name evidence="10" type="ORF">FHX42_002667</name>
</gene>
<evidence type="ECO:0000256" key="1">
    <source>
        <dbReference type="ARBA" id="ARBA00004236"/>
    </source>
</evidence>
<keyword evidence="4" id="KW-0547">Nucleotide-binding</keyword>
<dbReference type="EMBL" id="JACGWZ010000003">
    <property type="protein sequence ID" value="MBA8825316.1"/>
    <property type="molecule type" value="Genomic_DNA"/>
</dbReference>
<name>A0A839DYM6_9PSEU</name>
<evidence type="ECO:0000259" key="9">
    <source>
        <dbReference type="Pfam" id="PF18967"/>
    </source>
</evidence>
<evidence type="ECO:0000256" key="3">
    <source>
        <dbReference type="ARBA" id="ARBA00022692"/>
    </source>
</evidence>
<evidence type="ECO:0000256" key="6">
    <source>
        <dbReference type="ARBA" id="ARBA00023118"/>
    </source>
</evidence>
<dbReference type="Proteomes" id="UP000569329">
    <property type="component" value="Unassembled WGS sequence"/>
</dbReference>
<sequence length="160" mass="17030">MTKPTEDAQISAELIRTMHDQVRGELTRVDSKSSTLLALIGTGLGVVVAVATRGPLPVPARIAFGAAALPLAVSVFYLLRVVRPKIAGAAFLRYRLKTTEAIVTEFEDEARSAAHWQAARLQNASQVVLGKFRNLRMATNWLVAGLVLVAIAASLAVGLG</sequence>
<feature type="domain" description="Pycsar effector protein" evidence="9">
    <location>
        <begin position="16"/>
        <end position="157"/>
    </location>
</feature>
<reference evidence="10 11" key="1">
    <citation type="submission" date="2020-07" db="EMBL/GenBank/DDBJ databases">
        <title>Sequencing the genomes of 1000 actinobacteria strains.</title>
        <authorList>
            <person name="Klenk H.-P."/>
        </authorList>
    </citation>
    <scope>NUCLEOTIDE SEQUENCE [LARGE SCALE GENOMIC DNA]</scope>
    <source>
        <strain evidence="10 11">DSM 45975</strain>
    </source>
</reference>